<accession>A0A482X2D7</accession>
<dbReference type="Gene3D" id="3.80.10.10">
    <property type="entry name" value="Ribonuclease Inhibitor"/>
    <property type="match status" value="1"/>
</dbReference>
<dbReference type="AlphaFoldDB" id="A0A482X2D7"/>
<evidence type="ECO:0008006" key="7">
    <source>
        <dbReference type="Google" id="ProtNLM"/>
    </source>
</evidence>
<evidence type="ECO:0000256" key="1">
    <source>
        <dbReference type="ARBA" id="ARBA00022614"/>
    </source>
</evidence>
<proteinExistence type="inferred from homology"/>
<dbReference type="SMR" id="A0A482X2D7"/>
<feature type="compositionally biased region" description="Low complexity" evidence="4">
    <location>
        <begin position="851"/>
        <end position="869"/>
    </location>
</feature>
<feature type="region of interest" description="Disordered" evidence="4">
    <location>
        <begin position="622"/>
        <end position="667"/>
    </location>
</feature>
<feature type="compositionally biased region" description="Acidic residues" evidence="4">
    <location>
        <begin position="469"/>
        <end position="483"/>
    </location>
</feature>
<organism evidence="5 6">
    <name type="scientific">Laodelphax striatellus</name>
    <name type="common">Small brown planthopper</name>
    <name type="synonym">Delphax striatella</name>
    <dbReference type="NCBI Taxonomy" id="195883"/>
    <lineage>
        <taxon>Eukaryota</taxon>
        <taxon>Metazoa</taxon>
        <taxon>Ecdysozoa</taxon>
        <taxon>Arthropoda</taxon>
        <taxon>Hexapoda</taxon>
        <taxon>Insecta</taxon>
        <taxon>Pterygota</taxon>
        <taxon>Neoptera</taxon>
        <taxon>Paraneoptera</taxon>
        <taxon>Hemiptera</taxon>
        <taxon>Auchenorrhyncha</taxon>
        <taxon>Fulgoroidea</taxon>
        <taxon>Delphacidae</taxon>
        <taxon>Criomorphinae</taxon>
        <taxon>Laodelphax</taxon>
    </lineage>
</organism>
<feature type="compositionally biased region" description="Low complexity" evidence="4">
    <location>
        <begin position="1247"/>
        <end position="1260"/>
    </location>
</feature>
<feature type="compositionally biased region" description="Pro residues" evidence="4">
    <location>
        <begin position="567"/>
        <end position="577"/>
    </location>
</feature>
<protein>
    <recommendedName>
        <fullName evidence="7">Protein phosphatase 1 regulatory subunit 37</fullName>
    </recommendedName>
</protein>
<feature type="compositionally biased region" description="Polar residues" evidence="4">
    <location>
        <begin position="551"/>
        <end position="564"/>
    </location>
</feature>
<keyword evidence="6" id="KW-1185">Reference proteome</keyword>
<feature type="region of interest" description="Disordered" evidence="4">
    <location>
        <begin position="1229"/>
        <end position="1270"/>
    </location>
</feature>
<feature type="compositionally biased region" description="Polar residues" evidence="4">
    <location>
        <begin position="873"/>
        <end position="886"/>
    </location>
</feature>
<feature type="compositionally biased region" description="Basic and acidic residues" evidence="4">
    <location>
        <begin position="1"/>
        <end position="18"/>
    </location>
</feature>
<feature type="region of interest" description="Disordered" evidence="4">
    <location>
        <begin position="736"/>
        <end position="779"/>
    </location>
</feature>
<dbReference type="Proteomes" id="UP000291343">
    <property type="component" value="Unassembled WGS sequence"/>
</dbReference>
<dbReference type="PANTHER" id="PTHR24112">
    <property type="entry name" value="LEUCINE-RICH REPEAT, ISOFORM F-RELATED"/>
    <property type="match status" value="1"/>
</dbReference>
<comment type="caution">
    <text evidence="5">The sequence shown here is derived from an EMBL/GenBank/DDBJ whole genome shotgun (WGS) entry which is preliminary data.</text>
</comment>
<dbReference type="EMBL" id="QKKF02019433">
    <property type="protein sequence ID" value="RZF40047.1"/>
    <property type="molecule type" value="Genomic_DNA"/>
</dbReference>
<dbReference type="CDD" id="cd00116">
    <property type="entry name" value="LRR_RI"/>
    <property type="match status" value="1"/>
</dbReference>
<feature type="region of interest" description="Disordered" evidence="4">
    <location>
        <begin position="807"/>
        <end position="827"/>
    </location>
</feature>
<comment type="similarity">
    <text evidence="3">Belongs to the PPP1R37 family.</text>
</comment>
<feature type="region of interest" description="Disordered" evidence="4">
    <location>
        <begin position="460"/>
        <end position="491"/>
    </location>
</feature>
<dbReference type="SUPFAM" id="SSF52047">
    <property type="entry name" value="RNI-like"/>
    <property type="match status" value="1"/>
</dbReference>
<dbReference type="OrthoDB" id="10034042at2759"/>
<name>A0A482X2D7_LAOST</name>
<keyword evidence="2" id="KW-0677">Repeat</keyword>
<dbReference type="SMART" id="SM00368">
    <property type="entry name" value="LRR_RI"/>
    <property type="match status" value="6"/>
</dbReference>
<evidence type="ECO:0000313" key="6">
    <source>
        <dbReference type="Proteomes" id="UP000291343"/>
    </source>
</evidence>
<feature type="compositionally biased region" description="Polar residues" evidence="4">
    <location>
        <begin position="510"/>
        <end position="522"/>
    </location>
</feature>
<feature type="compositionally biased region" description="Pro residues" evidence="4">
    <location>
        <begin position="537"/>
        <end position="547"/>
    </location>
</feature>
<dbReference type="InParanoid" id="A0A482X2D7"/>
<feature type="compositionally biased region" description="Polar residues" evidence="4">
    <location>
        <begin position="894"/>
        <end position="903"/>
    </location>
</feature>
<dbReference type="Pfam" id="PF13516">
    <property type="entry name" value="LRR_6"/>
    <property type="match status" value="2"/>
</dbReference>
<dbReference type="PANTHER" id="PTHR24112:SF9">
    <property type="entry name" value="PROTEIN PHOSPHATASE 1 REGULATORY SUBUNIT 37"/>
    <property type="match status" value="1"/>
</dbReference>
<gene>
    <name evidence="5" type="ORF">LSTR_LSTR002450</name>
</gene>
<feature type="compositionally biased region" description="Polar residues" evidence="4">
    <location>
        <begin position="807"/>
        <end position="817"/>
    </location>
</feature>
<sequence length="1270" mass="138041">MNKEANIKSDPLSRDIESKTTLSDGSMQSCFRNRNENIRISKNRRVCFAEDERDLVTGYLEPPNPWEFCENVNKEEVISSYLESCEKHGSRPITSVLEQLQDLDFTLERNACLDLKGRTLTPIDCETLEEILKRVQFIAINLEQTSIDDESSVALFDMVEYYEAAVSLNISGNHSIGVQGWQACSRMIKRTKCLEELEARNTTLNEQYMPILSRALRLSSQLVVLKLENCNLSGRPIVILAAALRLNTCLKELYVGENYLGTSDASQLGAMLKCNVTMQLLDISNNNIQDSGMKHIADGICEQSGLSDSTVGLNVLILWNNHLTLNSSKHIARILASSKTLETLNVGQNILSNEVLFATKHVLQQNKTLLRLGMQSTHLTCEGAVALAEIVADNSTIERIDLRDNNLQVAGLMALVHSMKVNSSVTQLDLDDSPRRKYSGSALEEYSRLVKEIRSFCQRNDEARSADSASEDVSEPGLDDSAADDSTSSRQTNFALRKISLTCETLMKTTSLPPVDTSSTNLLVEPRRSGGRLRSPAPSPIPSPVASPSPTRSRFQVSRVTENDSPTTPPSTSPSPPTIFFATSSQSATSSRFKVTVVDAAPAPIPVTTVVASNNVTKGFDIAKTEPAPESPKVVDSRASPRTSPLRSRSDTEESVDSPKSKLPKAMDSIDLSALRITKQVSVSEKPAPASTRTRKISWVQPSSMFSTTTTQDEVGPAPVAGKPSGLEKLLGLFSNPFSRTPTKPDDGPTLSAATNVPDRSSSSSVTSDKPQPNCDNKNADIVKKTAGEFLEQTLNLFAGSRSVNNESQVMESSDSGGSLGSPRCLEKRGHADKVIIEETDQELMEAARDSNNCSISNTSSSNSSSNDCESNRAGSTSSSDSSNLEPTDDDNKQVTVTDTTTKSPHDADNSCDNLTTITEPIFIVECCAEGGDVDNSNDCMRSKSNDFIEESTLETSPELPVAGFVDSDLLNNNNDNNSIDNSNNNLAAANLDDITQNDSEVSTLNNLEVSLQSNEVTSKKNLEENLTHMNSEEASVQSDDVFTQNDVKENDAHINLKDLSMQDNGVSTQSDGDENCSLTNLKEVSVKGDGSSSPNNLENVFTEMNLGYVSGNGDENTQKNMEEVVSQMSVDEVSTAQKGNDSVEMGDEKEIRKEAATFDKGPCEAEDAIKRRRRSEDEDICETWPQANNKCLNRFVTPSVDLHSSSAPCLTALVFLQGNVSSNLAAELKKMSPTESSDSLESATAQQQQQQQETTTGQPQPQPDVGVVL</sequence>
<feature type="compositionally biased region" description="Basic and acidic residues" evidence="4">
    <location>
        <begin position="648"/>
        <end position="660"/>
    </location>
</feature>
<dbReference type="InterPro" id="IPR001611">
    <property type="entry name" value="Leu-rich_rpt"/>
</dbReference>
<evidence type="ECO:0000256" key="2">
    <source>
        <dbReference type="ARBA" id="ARBA00022737"/>
    </source>
</evidence>
<feature type="compositionally biased region" description="Polar residues" evidence="4">
    <location>
        <begin position="1234"/>
        <end position="1246"/>
    </location>
</feature>
<dbReference type="InterPro" id="IPR032675">
    <property type="entry name" value="LRR_dom_sf"/>
</dbReference>
<reference evidence="5 6" key="1">
    <citation type="journal article" date="2017" name="Gigascience">
        <title>Genome sequence of the small brown planthopper, Laodelphax striatellus.</title>
        <authorList>
            <person name="Zhu J."/>
            <person name="Jiang F."/>
            <person name="Wang X."/>
            <person name="Yang P."/>
            <person name="Bao Y."/>
            <person name="Zhao W."/>
            <person name="Wang W."/>
            <person name="Lu H."/>
            <person name="Wang Q."/>
            <person name="Cui N."/>
            <person name="Li J."/>
            <person name="Chen X."/>
            <person name="Luo L."/>
            <person name="Yu J."/>
            <person name="Kang L."/>
            <person name="Cui F."/>
        </authorList>
    </citation>
    <scope>NUCLEOTIDE SEQUENCE [LARGE SCALE GENOMIC DNA]</scope>
    <source>
        <strain evidence="5">Lst14</strain>
    </source>
</reference>
<keyword evidence="1" id="KW-0433">Leucine-rich repeat</keyword>
<feature type="region of interest" description="Disordered" evidence="4">
    <location>
        <begin position="1"/>
        <end position="27"/>
    </location>
</feature>
<evidence type="ECO:0000256" key="4">
    <source>
        <dbReference type="SAM" id="MobiDB-lite"/>
    </source>
</evidence>
<feature type="region of interest" description="Disordered" evidence="4">
    <location>
        <begin position="510"/>
        <end position="582"/>
    </location>
</feature>
<evidence type="ECO:0000313" key="5">
    <source>
        <dbReference type="EMBL" id="RZF40047.1"/>
    </source>
</evidence>
<feature type="compositionally biased region" description="Polar residues" evidence="4">
    <location>
        <begin position="752"/>
        <end position="777"/>
    </location>
</feature>
<dbReference type="InterPro" id="IPR051279">
    <property type="entry name" value="PP1-Reg/Actin-Interact_Protein"/>
</dbReference>
<feature type="region of interest" description="Disordered" evidence="4">
    <location>
        <begin position="846"/>
        <end position="914"/>
    </location>
</feature>
<evidence type="ECO:0000256" key="3">
    <source>
        <dbReference type="ARBA" id="ARBA00038315"/>
    </source>
</evidence>